<evidence type="ECO:0000313" key="5">
    <source>
        <dbReference type="Proteomes" id="UP000729357"/>
    </source>
</evidence>
<evidence type="ECO:0000313" key="4">
    <source>
        <dbReference type="EMBL" id="KAG9972193.1"/>
    </source>
</evidence>
<proteinExistence type="predicted"/>
<feature type="region of interest" description="Disordered" evidence="1">
    <location>
        <begin position="171"/>
        <end position="202"/>
    </location>
</feature>
<dbReference type="InterPro" id="IPR000253">
    <property type="entry name" value="FHA_dom"/>
</dbReference>
<dbReference type="AlphaFoldDB" id="A0A9P8FGV5"/>
<protein>
    <recommendedName>
        <fullName evidence="3">FHA domain-containing protein</fullName>
    </recommendedName>
</protein>
<feature type="transmembrane region" description="Helical" evidence="2">
    <location>
        <begin position="515"/>
        <end position="535"/>
    </location>
</feature>
<dbReference type="PANTHER" id="PTHR15715:SF37">
    <property type="entry name" value="LD47843P"/>
    <property type="match status" value="1"/>
</dbReference>
<dbReference type="Proteomes" id="UP000729357">
    <property type="component" value="Unassembled WGS sequence"/>
</dbReference>
<feature type="compositionally biased region" description="Basic and acidic residues" evidence="1">
    <location>
        <begin position="223"/>
        <end position="236"/>
    </location>
</feature>
<feature type="domain" description="FHA" evidence="3">
    <location>
        <begin position="44"/>
        <end position="104"/>
    </location>
</feature>
<dbReference type="InterPro" id="IPR008984">
    <property type="entry name" value="SMAD_FHA_dom_sf"/>
</dbReference>
<dbReference type="GO" id="GO:0005737">
    <property type="term" value="C:cytoplasm"/>
    <property type="evidence" value="ECO:0007669"/>
    <property type="project" value="TreeGrafter"/>
</dbReference>
<keyword evidence="2" id="KW-0812">Transmembrane</keyword>
<dbReference type="EMBL" id="JAHFXS010002464">
    <property type="protein sequence ID" value="KAG9972193.1"/>
    <property type="molecule type" value="Genomic_DNA"/>
</dbReference>
<keyword evidence="2" id="KW-1133">Transmembrane helix</keyword>
<organism evidence="4 5">
    <name type="scientific">Aureobasidium melanogenum</name>
    <name type="common">Aureobasidium pullulans var. melanogenum</name>
    <dbReference type="NCBI Taxonomy" id="46634"/>
    <lineage>
        <taxon>Eukaryota</taxon>
        <taxon>Fungi</taxon>
        <taxon>Dikarya</taxon>
        <taxon>Ascomycota</taxon>
        <taxon>Pezizomycotina</taxon>
        <taxon>Dothideomycetes</taxon>
        <taxon>Dothideomycetidae</taxon>
        <taxon>Dothideales</taxon>
        <taxon>Saccotheciaceae</taxon>
        <taxon>Aureobasidium</taxon>
    </lineage>
</organism>
<reference evidence="4" key="1">
    <citation type="journal article" date="2021" name="J Fungi (Basel)">
        <title>Virulence traits and population genomics of the black yeast Aureobasidium melanogenum.</title>
        <authorList>
            <person name="Cernosa A."/>
            <person name="Sun X."/>
            <person name="Gostincar C."/>
            <person name="Fang C."/>
            <person name="Gunde-Cimerman N."/>
            <person name="Song Z."/>
        </authorList>
    </citation>
    <scope>NUCLEOTIDE SEQUENCE</scope>
    <source>
        <strain evidence="4">EXF-9298</strain>
    </source>
</reference>
<dbReference type="PROSITE" id="PS50006">
    <property type="entry name" value="FHA_DOMAIN"/>
    <property type="match status" value="1"/>
</dbReference>
<name>A0A9P8FGV5_AURME</name>
<gene>
    <name evidence="4" type="ORF">KCU98_g13402</name>
</gene>
<sequence>MTAPSSHTQGSTRVTVFLQVDTPKGAPSTGPTSRTLVIPEHEPVLIGRASLTKNRDPAPDNALFTCAVMSRSHATIYAPNGPYGSIYLEDTGSMHGVYVNGVKISRTAIRPSDSITFGSRVTRAEGESLPSNQTFDFFEHSRLTPLPGTHDGVKLTVNNITRAGATFSNPIDLCESSKTMPPASYRVPDYETDSSKDDSNNNAFENSAAVEYIDLEPVSSPARSHDFVHSEDEHDTQVYCDGPHSDSEFDSDCEASDYPENPDEFEYDEQSHAGSDGSGSPGSSEEEDDTQIDQLDSEIDEVLGFHEEPEIAPVHVDDTEITQTKATYTQSEKEKAREAAEIMSLPWILEPSDRWNMSAVTLTPNSIMPKLPSPSTLKDTELHPISQAKKNVDDAGAVAHDTEKDIESQNASLEVQEANKEPNNIEDPKINKEKEVSVPAPSATELSAKVDSPTGSKRKRDIEDDGHEDVPAPSTDRKLLKLKFNKQHILKDFFKAQPQTASRPVKRAKRSTAKFALGAFAGAIGGVATVVGVLMTPQCEQLLASWPIA</sequence>
<evidence type="ECO:0000259" key="3">
    <source>
        <dbReference type="PROSITE" id="PS50006"/>
    </source>
</evidence>
<feature type="compositionally biased region" description="Acidic residues" evidence="1">
    <location>
        <begin position="248"/>
        <end position="268"/>
    </location>
</feature>
<dbReference type="Gene3D" id="2.60.200.20">
    <property type="match status" value="1"/>
</dbReference>
<reference evidence="4" key="2">
    <citation type="submission" date="2021-08" db="EMBL/GenBank/DDBJ databases">
        <authorList>
            <person name="Gostincar C."/>
            <person name="Sun X."/>
            <person name="Song Z."/>
            <person name="Gunde-Cimerman N."/>
        </authorList>
    </citation>
    <scope>NUCLEOTIDE SEQUENCE</scope>
    <source>
        <strain evidence="4">EXF-9298</strain>
    </source>
</reference>
<dbReference type="SUPFAM" id="SSF49879">
    <property type="entry name" value="SMAD/FHA domain"/>
    <property type="match status" value="1"/>
</dbReference>
<keyword evidence="2" id="KW-0472">Membrane</keyword>
<feature type="compositionally biased region" description="Basic and acidic residues" evidence="1">
    <location>
        <begin position="426"/>
        <end position="436"/>
    </location>
</feature>
<accession>A0A9P8FGV5</accession>
<evidence type="ECO:0000256" key="2">
    <source>
        <dbReference type="SAM" id="Phobius"/>
    </source>
</evidence>
<dbReference type="InterPro" id="IPR051176">
    <property type="entry name" value="Cent_Immune-Sig_Mod"/>
</dbReference>
<evidence type="ECO:0000256" key="1">
    <source>
        <dbReference type="SAM" id="MobiDB-lite"/>
    </source>
</evidence>
<keyword evidence="5" id="KW-1185">Reference proteome</keyword>
<dbReference type="SMART" id="SM00240">
    <property type="entry name" value="FHA"/>
    <property type="match status" value="1"/>
</dbReference>
<feature type="non-terminal residue" evidence="4">
    <location>
        <position position="1"/>
    </location>
</feature>
<feature type="region of interest" description="Disordered" evidence="1">
    <location>
        <begin position="221"/>
        <end position="291"/>
    </location>
</feature>
<dbReference type="PANTHER" id="PTHR15715">
    <property type="entry name" value="CENTROSOMAL PROTEIN OF 170 KDA"/>
    <property type="match status" value="1"/>
</dbReference>
<feature type="region of interest" description="Disordered" evidence="1">
    <location>
        <begin position="391"/>
        <end position="475"/>
    </location>
</feature>
<dbReference type="Pfam" id="PF00498">
    <property type="entry name" value="FHA"/>
    <property type="match status" value="1"/>
</dbReference>
<comment type="caution">
    <text evidence="4">The sequence shown here is derived from an EMBL/GenBank/DDBJ whole genome shotgun (WGS) entry which is preliminary data.</text>
</comment>